<dbReference type="RefSeq" id="XP_019045854.1">
    <property type="nucleotide sequence ID" value="XM_019192857.1"/>
</dbReference>
<dbReference type="Proteomes" id="UP000092730">
    <property type="component" value="Chromosome 5"/>
</dbReference>
<dbReference type="VEuPathDB" id="FungiDB:I302_06245"/>
<dbReference type="Gene3D" id="1.25.40.10">
    <property type="entry name" value="Tetratricopeptide repeat domain"/>
    <property type="match status" value="2"/>
</dbReference>
<dbReference type="InterPro" id="IPR002885">
    <property type="entry name" value="PPR_rpt"/>
</dbReference>
<dbReference type="AlphaFoldDB" id="A0A1B9G177"/>
<dbReference type="EMBL" id="KI894022">
    <property type="protein sequence ID" value="OCF24784.1"/>
    <property type="molecule type" value="Genomic_DNA"/>
</dbReference>
<dbReference type="EMBL" id="CP144545">
    <property type="protein sequence ID" value="WVW84463.1"/>
    <property type="molecule type" value="Genomic_DNA"/>
</dbReference>
<dbReference type="OrthoDB" id="185373at2759"/>
<dbReference type="Pfam" id="PF01535">
    <property type="entry name" value="PPR"/>
    <property type="match status" value="2"/>
</dbReference>
<dbReference type="PANTHER" id="PTHR47938">
    <property type="entry name" value="RESPIRATORY COMPLEX I CHAPERONE (CIA84), PUTATIVE (AFU_ORTHOLOGUE AFUA_2G06020)-RELATED"/>
    <property type="match status" value="1"/>
</dbReference>
<reference evidence="2" key="4">
    <citation type="submission" date="2024-02" db="EMBL/GenBank/DDBJ databases">
        <title>Comparative genomics of Cryptococcus and Kwoniella reveals pathogenesis evolution and contrasting modes of karyotype evolution via chromosome fusion or intercentromeric recombination.</title>
        <authorList>
            <person name="Coelho M.A."/>
            <person name="David-Palma M."/>
            <person name="Shea T."/>
            <person name="Bowers K."/>
            <person name="McGinley-Smith S."/>
            <person name="Mohammad A.W."/>
            <person name="Gnirke A."/>
            <person name="Yurkov A.M."/>
            <person name="Nowrousian M."/>
            <person name="Sun S."/>
            <person name="Cuomo C.A."/>
            <person name="Heitman J."/>
        </authorList>
    </citation>
    <scope>NUCLEOTIDE SEQUENCE</scope>
    <source>
        <strain evidence="2">CBS 10118</strain>
    </source>
</reference>
<accession>A0A1B9G177</accession>
<evidence type="ECO:0008006" key="4">
    <source>
        <dbReference type="Google" id="ProtNLM"/>
    </source>
</evidence>
<evidence type="ECO:0000313" key="1">
    <source>
        <dbReference type="EMBL" id="OCF24784.1"/>
    </source>
</evidence>
<sequence>MPFRARCNPACLIRRQNATIAIRRGPPVARNSLLEGHNPIADVALSGQSYRHNSTSSLFSPFTSFFSRAKGLTPTSPDQAASEFINSISTSQYDTLHSSYIIIINSPSPSTHLSQEILHDAMALLSESRSMSELELLRRIYDDLPTRFGYPISSEQENLLIKGLCLNGLIEDALSLAQSIDPQHVDWRLLLQSASSDYPSLVDSIIPFLRQYSKLDQTDVALILRSIRNTHSRSTGSLTRSKLDTVLEEIREKGITLDLPTEAELMRIHISLGELEKASEIVDRWDTKYITSPALWNAMVELAIARNDRDIVEELIGRMKDRGIKAPQKALTFLSVQNLRSYVSSRSTMGFSEIVGSVDHAEKICGVESKADVWAEVVRVYLVEVKSHDNLDVVLEVYSEILSRGIEVSAELARNIIIPLSNSRQQSRLNDMMRIYDDYLSSSLAFKTRRETHKFQPVYQYLLMSCAKSEPPATTFALRLLNDMKVHQVEISSGNMISLLVLLMKSSEDHYSAFNLYSHFYDLSHSSIDEEGYKVILINFLNLYWDRSPFCPPELFIAIMKDMSKNGYQPDSHILSSLLKQYGSQATKLRRKLRSTPTVSGSTAISPYDEEVDIGEQLDTLSQSIRDIHTLLKLDPLIIPDIPLLSAMMDAYSRVGAYSECFEVWDELVSRRSREAPEKLKELYAAGLNVILDACGWSYSLNRGRKIWAWAKKWELVWEKKHFDSYVEFLCRNSQLAEAGGFVLDEMGGDGPEADKESVRIVLKFGRRERDYKRDVGVMGDFVRRLRDEKGELYEQLREEGELEGY</sequence>
<dbReference type="KEGG" id="kbi:30210644"/>
<evidence type="ECO:0000313" key="3">
    <source>
        <dbReference type="Proteomes" id="UP000092730"/>
    </source>
</evidence>
<evidence type="ECO:0000313" key="2">
    <source>
        <dbReference type="EMBL" id="WVW84463.1"/>
    </source>
</evidence>
<reference evidence="1" key="3">
    <citation type="submission" date="2014-01" db="EMBL/GenBank/DDBJ databases">
        <title>Evolution of pathogenesis and genome organization in the Tremellales.</title>
        <authorList>
            <person name="Cuomo C."/>
            <person name="Litvintseva A."/>
            <person name="Heitman J."/>
            <person name="Chen Y."/>
            <person name="Sun S."/>
            <person name="Springer D."/>
            <person name="Dromer F."/>
            <person name="Young S."/>
            <person name="Zeng Q."/>
            <person name="Chapman S."/>
            <person name="Gujja S."/>
            <person name="Saif S."/>
            <person name="Birren B."/>
        </authorList>
    </citation>
    <scope>NUCLEOTIDE SEQUENCE</scope>
    <source>
        <strain evidence="1">CBS 10118</strain>
    </source>
</reference>
<dbReference type="GeneID" id="30210644"/>
<dbReference type="STRING" id="1296100.A0A1B9G177"/>
<organism evidence="1">
    <name type="scientific">Kwoniella bestiolae CBS 10118</name>
    <dbReference type="NCBI Taxonomy" id="1296100"/>
    <lineage>
        <taxon>Eukaryota</taxon>
        <taxon>Fungi</taxon>
        <taxon>Dikarya</taxon>
        <taxon>Basidiomycota</taxon>
        <taxon>Agaricomycotina</taxon>
        <taxon>Tremellomycetes</taxon>
        <taxon>Tremellales</taxon>
        <taxon>Cryptococcaceae</taxon>
        <taxon>Kwoniella</taxon>
    </lineage>
</organism>
<proteinExistence type="predicted"/>
<reference evidence="2" key="2">
    <citation type="submission" date="2013-07" db="EMBL/GenBank/DDBJ databases">
        <authorList>
            <consortium name="The Broad Institute Genome Sequencing Platform"/>
            <person name="Cuomo C."/>
            <person name="Litvintseva A."/>
            <person name="Chen Y."/>
            <person name="Heitman J."/>
            <person name="Sun S."/>
            <person name="Springer D."/>
            <person name="Dromer F."/>
            <person name="Young S.K."/>
            <person name="Zeng Q."/>
            <person name="Gargeya S."/>
            <person name="Fitzgerald M."/>
            <person name="Abouelleil A."/>
            <person name="Alvarado L."/>
            <person name="Berlin A.M."/>
            <person name="Chapman S.B."/>
            <person name="Dewar J."/>
            <person name="Goldberg J."/>
            <person name="Griggs A."/>
            <person name="Gujja S."/>
            <person name="Hansen M."/>
            <person name="Howarth C."/>
            <person name="Imamovic A."/>
            <person name="Larimer J."/>
            <person name="McCowan C."/>
            <person name="Murphy C."/>
            <person name="Pearson M."/>
            <person name="Priest M."/>
            <person name="Roberts A."/>
            <person name="Saif S."/>
            <person name="Shea T."/>
            <person name="Sykes S."/>
            <person name="Wortman J."/>
            <person name="Nusbaum C."/>
            <person name="Birren B."/>
        </authorList>
    </citation>
    <scope>NUCLEOTIDE SEQUENCE</scope>
    <source>
        <strain evidence="2">CBS 10118</strain>
    </source>
</reference>
<name>A0A1B9G177_9TREE</name>
<dbReference type="PANTHER" id="PTHR47938:SF35">
    <property type="entry name" value="PENTATRICOPEPTIDE REPEAT-CONTAINING PROTEIN 4, MITOCHONDRIAL-RELATED"/>
    <property type="match status" value="1"/>
</dbReference>
<dbReference type="GO" id="GO:0003729">
    <property type="term" value="F:mRNA binding"/>
    <property type="evidence" value="ECO:0007669"/>
    <property type="project" value="TreeGrafter"/>
</dbReference>
<protein>
    <recommendedName>
        <fullName evidence="4">Pentatricopeptide repeat domain-containing protein</fullName>
    </recommendedName>
</protein>
<keyword evidence="3" id="KW-1185">Reference proteome</keyword>
<reference evidence="1" key="1">
    <citation type="submission" date="2013-07" db="EMBL/GenBank/DDBJ databases">
        <title>The Genome Sequence of Cryptococcus bestiolae CBS10118.</title>
        <authorList>
            <consortium name="The Broad Institute Genome Sequencing Platform"/>
            <person name="Cuomo C."/>
            <person name="Litvintseva A."/>
            <person name="Chen Y."/>
            <person name="Heitman J."/>
            <person name="Sun S."/>
            <person name="Springer D."/>
            <person name="Dromer F."/>
            <person name="Young S.K."/>
            <person name="Zeng Q."/>
            <person name="Gargeya S."/>
            <person name="Fitzgerald M."/>
            <person name="Abouelleil A."/>
            <person name="Alvarado L."/>
            <person name="Berlin A.M."/>
            <person name="Chapman S.B."/>
            <person name="Dewar J."/>
            <person name="Goldberg J."/>
            <person name="Griggs A."/>
            <person name="Gujja S."/>
            <person name="Hansen M."/>
            <person name="Howarth C."/>
            <person name="Imamovic A."/>
            <person name="Larimer J."/>
            <person name="McCowan C."/>
            <person name="Murphy C."/>
            <person name="Pearson M."/>
            <person name="Priest M."/>
            <person name="Roberts A."/>
            <person name="Saif S."/>
            <person name="Shea T."/>
            <person name="Sykes S."/>
            <person name="Wortman J."/>
            <person name="Nusbaum C."/>
            <person name="Birren B."/>
        </authorList>
    </citation>
    <scope>NUCLEOTIDE SEQUENCE [LARGE SCALE GENOMIC DNA]</scope>
    <source>
        <strain evidence="1">CBS 10118</strain>
    </source>
</reference>
<dbReference type="InterPro" id="IPR011990">
    <property type="entry name" value="TPR-like_helical_dom_sf"/>
</dbReference>
<gene>
    <name evidence="1" type="ORF">I302_06245</name>
    <name evidence="2" type="ORF">I302_106497</name>
</gene>